<sequence>MLLHLSMNSMRSTRFGNVALSLASILWASSSAGVFAADAKSTDGPAKVTFEDDVKPILRQHCFNCHSQSDKRGGLALDSYGAMMEGGGSGEIVYDDGDAETSRLWQLVNHDDTPVMPPNQPKIAAEQLQVIRSWIEGGILENSGSKAKAKKKNALAFVASSSGRPEGPPPMPEALPQRVPVVTQRAAATTAIGASPWAPLVALAGQKQISLYHTETSELLGVLPFEEGIPQSLRFSRDGQFLIAGGGEHSVQGIAAVYDIKTGERVAQVGDELDTVFDADVNDNMSRIALGGPQRMLRIFDATDGTQLFDIKKHTDWIYSVAYSPDGVLVASGDRSGGLFVWEADTGRLYLDLAGHKGAIRSISWRDDSNVLASASEDGTVKLWDVNSGKAIRSINAGSGGVTSVQFDHKGQIVTAGKDRKVRLWDANGKQLTETPAASEAVLEVAITHDSSQMIYGDWTGSVKVSAISDPKKIQELAANPPPAKERIGAVEQTLASIKVKLTPLQEKRDATTANWKSAEKALAEMDSKLAQQNEAIAKNQSAIAAKKTQREQTVAGLPALVSKSRDAHDSVIASRLGLGESPDDAALVKAADLELSLAEQLSKIAQQRRQIVQAKKDEAALAATVTTQQTELAALQTKRAEMEKAVEVARVATEQAEKSYAAVAGELSEVEKKRQLLAEAIQ</sequence>
<keyword evidence="2" id="KW-0677">Repeat</keyword>
<keyword evidence="5" id="KW-0732">Signal</keyword>
<dbReference type="PANTHER" id="PTHR14604">
    <property type="entry name" value="WD40 REPEAT PF20"/>
    <property type="match status" value="1"/>
</dbReference>
<dbReference type="SUPFAM" id="SSF50998">
    <property type="entry name" value="Quinoprotein alcohol dehydrogenase-like"/>
    <property type="match status" value="1"/>
</dbReference>
<name>A0A2G1W9Q8_9BACT</name>
<evidence type="ECO:0000313" key="8">
    <source>
        <dbReference type="Proteomes" id="UP000225740"/>
    </source>
</evidence>
<dbReference type="PANTHER" id="PTHR14604:SF3">
    <property type="entry name" value="SPERM-ASSOCIATED ANTIGEN 16 PROTEIN"/>
    <property type="match status" value="1"/>
</dbReference>
<dbReference type="PROSITE" id="PS50082">
    <property type="entry name" value="WD_REPEATS_2"/>
    <property type="match status" value="3"/>
</dbReference>
<dbReference type="PROSITE" id="PS50294">
    <property type="entry name" value="WD_REPEATS_REGION"/>
    <property type="match status" value="2"/>
</dbReference>
<dbReference type="InterPro" id="IPR011429">
    <property type="entry name" value="Cyt_c_Planctomycete-type"/>
</dbReference>
<dbReference type="SMART" id="SM00320">
    <property type="entry name" value="WD40"/>
    <property type="match status" value="6"/>
</dbReference>
<dbReference type="InterPro" id="IPR001680">
    <property type="entry name" value="WD40_rpt"/>
</dbReference>
<evidence type="ECO:0000313" key="7">
    <source>
        <dbReference type="EMBL" id="PHQ35767.1"/>
    </source>
</evidence>
<reference evidence="7 8" key="1">
    <citation type="submission" date="2017-06" db="EMBL/GenBank/DDBJ databases">
        <title>Description of Rhodopirellula bahusiensis sp. nov.</title>
        <authorList>
            <person name="Kizina J."/>
            <person name="Harder J."/>
        </authorList>
    </citation>
    <scope>NUCLEOTIDE SEQUENCE [LARGE SCALE GENOMIC DNA]</scope>
    <source>
        <strain evidence="7 8">SWK21</strain>
    </source>
</reference>
<evidence type="ECO:0000256" key="1">
    <source>
        <dbReference type="ARBA" id="ARBA00022574"/>
    </source>
</evidence>
<dbReference type="Gene3D" id="2.130.10.10">
    <property type="entry name" value="YVTN repeat-like/Quinoprotein amine dehydrogenase"/>
    <property type="match status" value="2"/>
</dbReference>
<evidence type="ECO:0000256" key="3">
    <source>
        <dbReference type="PROSITE-ProRule" id="PRU00221"/>
    </source>
</evidence>
<evidence type="ECO:0000256" key="2">
    <source>
        <dbReference type="ARBA" id="ARBA00022737"/>
    </source>
</evidence>
<dbReference type="CDD" id="cd00200">
    <property type="entry name" value="WD40"/>
    <property type="match status" value="1"/>
</dbReference>
<gene>
    <name evidence="7" type="ORF">CEE69_09240</name>
</gene>
<dbReference type="EMBL" id="NIZW01000006">
    <property type="protein sequence ID" value="PHQ35767.1"/>
    <property type="molecule type" value="Genomic_DNA"/>
</dbReference>
<keyword evidence="8" id="KW-1185">Reference proteome</keyword>
<comment type="caution">
    <text evidence="7">The sequence shown here is derived from an EMBL/GenBank/DDBJ whole genome shotgun (WGS) entry which is preliminary data.</text>
</comment>
<organism evidence="7 8">
    <name type="scientific">Rhodopirellula bahusiensis</name>
    <dbReference type="NCBI Taxonomy" id="2014065"/>
    <lineage>
        <taxon>Bacteria</taxon>
        <taxon>Pseudomonadati</taxon>
        <taxon>Planctomycetota</taxon>
        <taxon>Planctomycetia</taxon>
        <taxon>Pirellulales</taxon>
        <taxon>Pirellulaceae</taxon>
        <taxon>Rhodopirellula</taxon>
    </lineage>
</organism>
<keyword evidence="1 3" id="KW-0853">WD repeat</keyword>
<feature type="repeat" description="WD" evidence="3">
    <location>
        <begin position="395"/>
        <end position="435"/>
    </location>
</feature>
<feature type="signal peptide" evidence="5">
    <location>
        <begin position="1"/>
        <end position="36"/>
    </location>
</feature>
<feature type="chain" id="PRO_5013908095" description="Cytochrome C Planctomycete-type domain-containing protein" evidence="5">
    <location>
        <begin position="37"/>
        <end position="683"/>
    </location>
</feature>
<evidence type="ECO:0000256" key="5">
    <source>
        <dbReference type="SAM" id="SignalP"/>
    </source>
</evidence>
<dbReference type="InterPro" id="IPR019775">
    <property type="entry name" value="WD40_repeat_CS"/>
</dbReference>
<protein>
    <recommendedName>
        <fullName evidence="6">Cytochrome C Planctomycete-type domain-containing protein</fullName>
    </recommendedName>
</protein>
<feature type="coiled-coil region" evidence="4">
    <location>
        <begin position="591"/>
        <end position="653"/>
    </location>
</feature>
<keyword evidence="4" id="KW-0175">Coiled coil</keyword>
<dbReference type="PROSITE" id="PS00678">
    <property type="entry name" value="WD_REPEATS_1"/>
    <property type="match status" value="1"/>
</dbReference>
<dbReference type="PRINTS" id="PR00320">
    <property type="entry name" value="GPROTEINBRPT"/>
</dbReference>
<feature type="repeat" description="WD" evidence="3">
    <location>
        <begin position="311"/>
        <end position="352"/>
    </location>
</feature>
<dbReference type="InterPro" id="IPR050995">
    <property type="entry name" value="WD-F-box_domain-protein"/>
</dbReference>
<dbReference type="Pfam" id="PF07635">
    <property type="entry name" value="PSCyt1"/>
    <property type="match status" value="1"/>
</dbReference>
<dbReference type="InterPro" id="IPR020472">
    <property type="entry name" value="WD40_PAC1"/>
</dbReference>
<evidence type="ECO:0000256" key="4">
    <source>
        <dbReference type="SAM" id="Coils"/>
    </source>
</evidence>
<dbReference type="Proteomes" id="UP000225740">
    <property type="component" value="Unassembled WGS sequence"/>
</dbReference>
<proteinExistence type="predicted"/>
<feature type="domain" description="Cytochrome C Planctomycete-type" evidence="6">
    <location>
        <begin position="62"/>
        <end position="119"/>
    </location>
</feature>
<dbReference type="AlphaFoldDB" id="A0A2G1W9Q8"/>
<dbReference type="InterPro" id="IPR011047">
    <property type="entry name" value="Quinoprotein_ADH-like_sf"/>
</dbReference>
<evidence type="ECO:0000259" key="6">
    <source>
        <dbReference type="Pfam" id="PF07635"/>
    </source>
</evidence>
<dbReference type="Pfam" id="PF00400">
    <property type="entry name" value="WD40"/>
    <property type="match status" value="3"/>
</dbReference>
<accession>A0A2G1W9Q8</accession>
<dbReference type="InterPro" id="IPR015943">
    <property type="entry name" value="WD40/YVTN_repeat-like_dom_sf"/>
</dbReference>
<dbReference type="OrthoDB" id="226265at2"/>
<feature type="repeat" description="WD" evidence="3">
    <location>
        <begin position="353"/>
        <end position="394"/>
    </location>
</feature>